<accession>A0A086QWX8</accession>
<feature type="region of interest" description="Disordered" evidence="1">
    <location>
        <begin position="37"/>
        <end position="56"/>
    </location>
</feature>
<evidence type="ECO:0000256" key="1">
    <source>
        <dbReference type="SAM" id="MobiDB-lite"/>
    </source>
</evidence>
<dbReference type="VEuPathDB" id="ToxoDB:TGMAS_273830B"/>
<dbReference type="EMBL" id="AEXC02000391">
    <property type="protein sequence ID" value="KFH17110.1"/>
    <property type="molecule type" value="Genomic_DNA"/>
</dbReference>
<dbReference type="AlphaFoldDB" id="A0A086QWX8"/>
<sequence length="56" mass="5856">SPTGASVVGRSGRRDVLSCAEADAPGRKTWKHATTISHQVSPQRRVDISPAPSACV</sequence>
<comment type="caution">
    <text evidence="2">The sequence shown here is derived from an EMBL/GenBank/DDBJ whole genome shotgun (WGS) entry which is preliminary data.</text>
</comment>
<evidence type="ECO:0000313" key="3">
    <source>
        <dbReference type="Proteomes" id="UP000028821"/>
    </source>
</evidence>
<gene>
    <name evidence="2" type="ORF">TGMAS_273830B</name>
</gene>
<feature type="non-terminal residue" evidence="2">
    <location>
        <position position="1"/>
    </location>
</feature>
<name>A0A086QWX8_TOXGO</name>
<organism evidence="2 3">
    <name type="scientific">Toxoplasma gondii MAS</name>
    <dbReference type="NCBI Taxonomy" id="943118"/>
    <lineage>
        <taxon>Eukaryota</taxon>
        <taxon>Sar</taxon>
        <taxon>Alveolata</taxon>
        <taxon>Apicomplexa</taxon>
        <taxon>Conoidasida</taxon>
        <taxon>Coccidia</taxon>
        <taxon>Eucoccidiorida</taxon>
        <taxon>Eimeriorina</taxon>
        <taxon>Sarcocystidae</taxon>
        <taxon>Toxoplasma</taxon>
    </lineage>
</organism>
<protein>
    <submittedName>
        <fullName evidence="2">Uncharacterized protein</fullName>
    </submittedName>
</protein>
<evidence type="ECO:0000313" key="2">
    <source>
        <dbReference type="EMBL" id="KFH17110.1"/>
    </source>
</evidence>
<proteinExistence type="predicted"/>
<reference evidence="2 3" key="1">
    <citation type="submission" date="2014-04" db="EMBL/GenBank/DDBJ databases">
        <authorList>
            <person name="Sibley D."/>
            <person name="Venepally P."/>
            <person name="Karamycheva S."/>
            <person name="Hadjithomas M."/>
            <person name="Khan A."/>
            <person name="Brunk B."/>
            <person name="Roos D."/>
            <person name="Caler E."/>
            <person name="Lorenzi H."/>
        </authorList>
    </citation>
    <scope>NUCLEOTIDE SEQUENCE [LARGE SCALE GENOMIC DNA]</scope>
    <source>
        <strain evidence="2 3">MAS</strain>
    </source>
</reference>
<feature type="non-terminal residue" evidence="2">
    <location>
        <position position="56"/>
    </location>
</feature>
<dbReference type="Proteomes" id="UP000028821">
    <property type="component" value="Unassembled WGS sequence"/>
</dbReference>